<evidence type="ECO:0000256" key="1">
    <source>
        <dbReference type="ARBA" id="ARBA00022723"/>
    </source>
</evidence>
<evidence type="ECO:0000313" key="5">
    <source>
        <dbReference type="Proteomes" id="UP001472677"/>
    </source>
</evidence>
<accession>A0ABR2BN95</accession>
<name>A0ABR2BN95_9ROSI</name>
<dbReference type="Gene3D" id="1.20.1270.60">
    <property type="entry name" value="Arfaptin homology (AH) domain/BAR domain"/>
    <property type="match status" value="1"/>
</dbReference>
<gene>
    <name evidence="4" type="ORF">V6N12_025091</name>
</gene>
<feature type="domain" description="PH" evidence="3">
    <location>
        <begin position="314"/>
        <end position="428"/>
    </location>
</feature>
<proteinExistence type="predicted"/>
<dbReference type="Pfam" id="PF00169">
    <property type="entry name" value="PH"/>
    <property type="match status" value="1"/>
</dbReference>
<keyword evidence="5" id="KW-1185">Reference proteome</keyword>
<dbReference type="InterPro" id="IPR035670">
    <property type="entry name" value="AGD1/2/3/4_BAR_plant"/>
</dbReference>
<sequence length="428" mass="49027">MAAFIKLEDSPMFQNQVSFLEHTAEEVKERCQTLYIGSKKFLKALGEAYIGDNSFAASLEAFGAGQDDPISVSIGEKEVLGDPFGLQMMNLTWFPFVGPVVSKFINAFSELANFKEMLLSQVEHLLVDRLMHFMDVDLQDVKESRRQLNLARYAYDQAREKFVSLKKNTRGDIVAELEKDLQNSKSAFEKSRFDLVTALMNIEAKKKYEFLESISAIMDAHLRYFKLGYDLLSQLEPFIHQVLTYAQQSKELANVEQDRLEKRIQEFRTKAEIDTLRASSNIEPSTNAGSIHVGMNLDKNVEALLQSSTQGEVETIKQGYLLKRSSSRADWKRRFFVLDSQGTLYYYGNKDNKPMGSYHQHTASADYSNVFAKFRIRHSRSLSFSEEASGYHTVDLRTSTIKMDTEDTDLRLCFRIISPLRTYTLQVI</sequence>
<dbReference type="Gene3D" id="2.30.29.30">
    <property type="entry name" value="Pleckstrin-homology domain (PH domain)/Phosphotyrosine-binding domain (PTB)"/>
    <property type="match status" value="1"/>
</dbReference>
<dbReference type="InterPro" id="IPR011993">
    <property type="entry name" value="PH-like_dom_sf"/>
</dbReference>
<dbReference type="SMART" id="SM00721">
    <property type="entry name" value="BAR"/>
    <property type="match status" value="1"/>
</dbReference>
<protein>
    <recommendedName>
        <fullName evidence="3">PH domain-containing protein</fullName>
    </recommendedName>
</protein>
<organism evidence="4 5">
    <name type="scientific">Hibiscus sabdariffa</name>
    <name type="common">roselle</name>
    <dbReference type="NCBI Taxonomy" id="183260"/>
    <lineage>
        <taxon>Eukaryota</taxon>
        <taxon>Viridiplantae</taxon>
        <taxon>Streptophyta</taxon>
        <taxon>Embryophyta</taxon>
        <taxon>Tracheophyta</taxon>
        <taxon>Spermatophyta</taxon>
        <taxon>Magnoliopsida</taxon>
        <taxon>eudicotyledons</taxon>
        <taxon>Gunneridae</taxon>
        <taxon>Pentapetalae</taxon>
        <taxon>rosids</taxon>
        <taxon>malvids</taxon>
        <taxon>Malvales</taxon>
        <taxon>Malvaceae</taxon>
        <taxon>Malvoideae</taxon>
        <taxon>Hibiscus</taxon>
    </lineage>
</organism>
<dbReference type="CDD" id="cd07606">
    <property type="entry name" value="BAR_SFC_plant"/>
    <property type="match status" value="1"/>
</dbReference>
<keyword evidence="1" id="KW-0479">Metal-binding</keyword>
<evidence type="ECO:0000259" key="3">
    <source>
        <dbReference type="PROSITE" id="PS50003"/>
    </source>
</evidence>
<dbReference type="Proteomes" id="UP001472677">
    <property type="component" value="Unassembled WGS sequence"/>
</dbReference>
<keyword evidence="2" id="KW-0862">Zinc</keyword>
<dbReference type="PANTHER" id="PTHR23180:SF244">
    <property type="entry name" value="ADP-RIBOSYLATION FACTOR GTPASE-ACTIVATING PROTEIN AGD2"/>
    <property type="match status" value="1"/>
</dbReference>
<comment type="caution">
    <text evidence="4">The sequence shown here is derived from an EMBL/GenBank/DDBJ whole genome shotgun (WGS) entry which is preliminary data.</text>
</comment>
<dbReference type="EMBL" id="JBBPBM010000104">
    <property type="protein sequence ID" value="KAK8507982.1"/>
    <property type="molecule type" value="Genomic_DNA"/>
</dbReference>
<dbReference type="InterPro" id="IPR001849">
    <property type="entry name" value="PH_domain"/>
</dbReference>
<evidence type="ECO:0000256" key="2">
    <source>
        <dbReference type="ARBA" id="ARBA00022833"/>
    </source>
</evidence>
<dbReference type="SUPFAM" id="SSF103657">
    <property type="entry name" value="BAR/IMD domain-like"/>
    <property type="match status" value="1"/>
</dbReference>
<reference evidence="4 5" key="1">
    <citation type="journal article" date="2024" name="G3 (Bethesda)">
        <title>Genome assembly of Hibiscus sabdariffa L. provides insights into metabolisms of medicinal natural products.</title>
        <authorList>
            <person name="Kim T."/>
        </authorList>
    </citation>
    <scope>NUCLEOTIDE SEQUENCE [LARGE SCALE GENOMIC DNA]</scope>
    <source>
        <strain evidence="4">TK-2024</strain>
        <tissue evidence="4">Old leaves</tissue>
    </source>
</reference>
<dbReference type="InterPro" id="IPR004148">
    <property type="entry name" value="BAR_dom"/>
</dbReference>
<evidence type="ECO:0000313" key="4">
    <source>
        <dbReference type="EMBL" id="KAK8507982.1"/>
    </source>
</evidence>
<dbReference type="Pfam" id="PF16746">
    <property type="entry name" value="BAR_3"/>
    <property type="match status" value="1"/>
</dbReference>
<dbReference type="PROSITE" id="PS50003">
    <property type="entry name" value="PH_DOMAIN"/>
    <property type="match status" value="1"/>
</dbReference>
<dbReference type="PANTHER" id="PTHR23180">
    <property type="entry name" value="CENTAURIN/ARF"/>
    <property type="match status" value="1"/>
</dbReference>
<dbReference type="InterPro" id="IPR045258">
    <property type="entry name" value="ACAP1/2/3-like"/>
</dbReference>
<dbReference type="InterPro" id="IPR027267">
    <property type="entry name" value="AH/BAR_dom_sf"/>
</dbReference>
<dbReference type="SUPFAM" id="SSF50729">
    <property type="entry name" value="PH domain-like"/>
    <property type="match status" value="1"/>
</dbReference>